<evidence type="ECO:0000256" key="1">
    <source>
        <dbReference type="SAM" id="Coils"/>
    </source>
</evidence>
<dbReference type="AlphaFoldDB" id="A0A814T9K5"/>
<dbReference type="Gene3D" id="2.160.20.80">
    <property type="entry name" value="E3 ubiquitin-protein ligase SopA"/>
    <property type="match status" value="2"/>
</dbReference>
<dbReference type="PANTHER" id="PTHR14136">
    <property type="entry name" value="BTB_POZ DOMAIN-CONTAINING PROTEIN KCTD9"/>
    <property type="match status" value="1"/>
</dbReference>
<dbReference type="InterPro" id="IPR001646">
    <property type="entry name" value="5peptide_repeat"/>
</dbReference>
<dbReference type="Pfam" id="PF13599">
    <property type="entry name" value="Pentapeptide_4"/>
    <property type="match status" value="1"/>
</dbReference>
<evidence type="ECO:0000313" key="3">
    <source>
        <dbReference type="EMBL" id="CAF1157830.1"/>
    </source>
</evidence>
<keyword evidence="1" id="KW-0175">Coiled coil</keyword>
<dbReference type="Pfam" id="PF00805">
    <property type="entry name" value="Pentapeptide"/>
    <property type="match status" value="3"/>
</dbReference>
<accession>A0A814T9K5</accession>
<gene>
    <name evidence="3" type="ORF">CJN711_LOCUS9857</name>
</gene>
<evidence type="ECO:0000313" key="4">
    <source>
        <dbReference type="Proteomes" id="UP000663855"/>
    </source>
</evidence>
<dbReference type="InterPro" id="IPR051082">
    <property type="entry name" value="Pentapeptide-BTB/POZ_domain"/>
</dbReference>
<keyword evidence="2" id="KW-0472">Membrane</keyword>
<sequence>MRKQRILPATRCRRCCTLTCKHCIKITSAVLLPLLLAIFTVIITLEQRTDSEKQRLEDRELAREQRQQDLNMSILTRENDREIARLQREVDETKRKQDLMIANEKQAADSLNAEKQRNMSLELDVTRYKQEREQYFDELFVSYTSDIGQLLEKNNGSLTLNPASTALASAKTLQVLLHIGPVRAAQLVRFLYKANQLTRDNAPLDIAGALLNDIDLSGSPSLSGISLVGASLNNAIFVGQNVSGADFTRAQLHKATFSGADCRNAIFKEASMVDTNFTKLHGINSTFERANMSYVDMSQAILSFSTFTNVYMFKANLSRSDCSNVTFTDTIMVESNFNASNLSSASFHGVDLTRADFHKANNRNIKVNVSFLQSRINEAIFANATFTQSRFIECSLVGVNFQQAILDQTNFDYSDIQSADFSGATLSGSQMKRSSLIFATFTDAMLHYVTFPQTDLSHANLSRSRCNDKFGTRCDNGCDWQGVLSTYKTIQCNGIMSEEEFRFVRHVDPMKCNQSLVRNNWAVLVGSFLYKPYNSNGVSMCVLVSTPDFPVSYLVASVNISVSQSQRNFVKTGDAVLVVRVRMSPGLAVVINVTDTLNFHPIKNSADFVLAKSKRLYPNATHIQLLIKYFAAPSQSGPLWLDYIDVGVAPRPPQVSHDLSSFKR</sequence>
<dbReference type="SUPFAM" id="SSF141571">
    <property type="entry name" value="Pentapeptide repeat-like"/>
    <property type="match status" value="2"/>
</dbReference>
<reference evidence="3" key="1">
    <citation type="submission" date="2021-02" db="EMBL/GenBank/DDBJ databases">
        <authorList>
            <person name="Nowell W R."/>
        </authorList>
    </citation>
    <scope>NUCLEOTIDE SEQUENCE</scope>
</reference>
<proteinExistence type="predicted"/>
<dbReference type="Proteomes" id="UP000663855">
    <property type="component" value="Unassembled WGS sequence"/>
</dbReference>
<keyword evidence="2" id="KW-1133">Transmembrane helix</keyword>
<feature type="coiled-coil region" evidence="1">
    <location>
        <begin position="76"/>
        <end position="138"/>
    </location>
</feature>
<feature type="transmembrane region" description="Helical" evidence="2">
    <location>
        <begin position="23"/>
        <end position="45"/>
    </location>
</feature>
<name>A0A814T9K5_9BILA</name>
<keyword evidence="2" id="KW-0812">Transmembrane</keyword>
<evidence type="ECO:0000256" key="2">
    <source>
        <dbReference type="SAM" id="Phobius"/>
    </source>
</evidence>
<dbReference type="EMBL" id="CAJNOV010003946">
    <property type="protein sequence ID" value="CAF1157830.1"/>
    <property type="molecule type" value="Genomic_DNA"/>
</dbReference>
<protein>
    <submittedName>
        <fullName evidence="3">Uncharacterized protein</fullName>
    </submittedName>
</protein>
<dbReference type="PANTHER" id="PTHR14136:SF17">
    <property type="entry name" value="BTB_POZ DOMAIN-CONTAINING PROTEIN KCTD9"/>
    <property type="match status" value="1"/>
</dbReference>
<comment type="caution">
    <text evidence="3">The sequence shown here is derived from an EMBL/GenBank/DDBJ whole genome shotgun (WGS) entry which is preliminary data.</text>
</comment>
<organism evidence="3 4">
    <name type="scientific">Rotaria magnacalcarata</name>
    <dbReference type="NCBI Taxonomy" id="392030"/>
    <lineage>
        <taxon>Eukaryota</taxon>
        <taxon>Metazoa</taxon>
        <taxon>Spiralia</taxon>
        <taxon>Gnathifera</taxon>
        <taxon>Rotifera</taxon>
        <taxon>Eurotatoria</taxon>
        <taxon>Bdelloidea</taxon>
        <taxon>Philodinida</taxon>
        <taxon>Philodinidae</taxon>
        <taxon>Rotaria</taxon>
    </lineage>
</organism>